<protein>
    <recommendedName>
        <fullName evidence="8">Ricin B lectin domain-containing protein</fullName>
    </recommendedName>
</protein>
<dbReference type="GO" id="GO:0071944">
    <property type="term" value="C:cell periphery"/>
    <property type="evidence" value="ECO:0007669"/>
    <property type="project" value="UniProtKB-ARBA"/>
</dbReference>
<keyword evidence="7" id="KW-1185">Reference proteome</keyword>
<accession>A0A7U2I576</accession>
<dbReference type="EMBL" id="CP069038">
    <property type="protein sequence ID" value="QRD03831.1"/>
    <property type="molecule type" value="Genomic_DNA"/>
</dbReference>
<evidence type="ECO:0000256" key="2">
    <source>
        <dbReference type="ARBA" id="ARBA00022692"/>
    </source>
</evidence>
<evidence type="ECO:0000256" key="1">
    <source>
        <dbReference type="ARBA" id="ARBA00004167"/>
    </source>
</evidence>
<feature type="region of interest" description="Disordered" evidence="5">
    <location>
        <begin position="284"/>
        <end position="314"/>
    </location>
</feature>
<sequence>MATPDLDTNQWYQIYLGEDKNGQSLVGTSLYTGSGTKGAVFLSPSNTTEPVQNWQIFPVTVNDTTAYTLRSKDSGPNGFLGAQYTPEEATEGKTRPAMFRGDVANNNVYWSFGSWGDGTWFLTCAANGSDYRMNKKNNGIMAMSPNLTAPQNGQRYSFAPIAKIDDVKYSSVNLVGAVPTSNAISATSSASPVPTSVSSAAASSSAASSSADAKSENASSGLSTGAKVGIGAALGGAALIALIFLSLFFWKKRRQQPQYTEPQELAYAPATKYQMYQDSALKHELPSPDIVEVPSDERPVELPGQMPQRTGQHP</sequence>
<evidence type="ECO:0000256" key="3">
    <source>
        <dbReference type="ARBA" id="ARBA00022989"/>
    </source>
</evidence>
<dbReference type="InterPro" id="IPR051694">
    <property type="entry name" value="Immunoregulatory_rcpt-like"/>
</dbReference>
<evidence type="ECO:0008006" key="8">
    <source>
        <dbReference type="Google" id="ProtNLM"/>
    </source>
</evidence>
<comment type="subcellular location">
    <subcellularLocation>
        <location evidence="1">Membrane</location>
        <topology evidence="1">Single-pass membrane protein</topology>
    </subcellularLocation>
</comment>
<keyword evidence="3" id="KW-1133">Transmembrane helix</keyword>
<proteinExistence type="predicted"/>
<evidence type="ECO:0000313" key="7">
    <source>
        <dbReference type="Proteomes" id="UP000663193"/>
    </source>
</evidence>
<dbReference type="AlphaFoldDB" id="A0A7U2I576"/>
<dbReference type="PANTHER" id="PTHR15549">
    <property type="entry name" value="PAIRED IMMUNOGLOBULIN-LIKE TYPE 2 RECEPTOR"/>
    <property type="match status" value="1"/>
</dbReference>
<evidence type="ECO:0000256" key="5">
    <source>
        <dbReference type="SAM" id="MobiDB-lite"/>
    </source>
</evidence>
<dbReference type="GO" id="GO:0016020">
    <property type="term" value="C:membrane"/>
    <property type="evidence" value="ECO:0007669"/>
    <property type="project" value="UniProtKB-SubCell"/>
</dbReference>
<keyword evidence="4" id="KW-0472">Membrane</keyword>
<evidence type="ECO:0000313" key="6">
    <source>
        <dbReference type="EMBL" id="QRD03831.1"/>
    </source>
</evidence>
<keyword evidence="2" id="KW-0812">Transmembrane</keyword>
<reference evidence="7" key="1">
    <citation type="journal article" date="2021" name="BMC Genomics">
        <title>Chromosome-level genome assembly and manually-curated proteome of model necrotroph Parastagonospora nodorum Sn15 reveals a genome-wide trove of candidate effector homologs, and redundancy of virulence-related functions within an accessory chromosome.</title>
        <authorList>
            <person name="Bertazzoni S."/>
            <person name="Jones D.A.B."/>
            <person name="Phan H.T."/>
            <person name="Tan K.-C."/>
            <person name="Hane J.K."/>
        </authorList>
    </citation>
    <scope>NUCLEOTIDE SEQUENCE [LARGE SCALE GENOMIC DNA]</scope>
    <source>
        <strain evidence="7">SN15 / ATCC MYA-4574 / FGSC 10173)</strain>
    </source>
</reference>
<dbReference type="Proteomes" id="UP000663193">
    <property type="component" value="Chromosome 16"/>
</dbReference>
<dbReference type="OrthoDB" id="4158815at2759"/>
<evidence type="ECO:0000256" key="4">
    <source>
        <dbReference type="ARBA" id="ARBA00023136"/>
    </source>
</evidence>
<organism evidence="6 7">
    <name type="scientific">Phaeosphaeria nodorum (strain SN15 / ATCC MYA-4574 / FGSC 10173)</name>
    <name type="common">Glume blotch fungus</name>
    <name type="synonym">Parastagonospora nodorum</name>
    <dbReference type="NCBI Taxonomy" id="321614"/>
    <lineage>
        <taxon>Eukaryota</taxon>
        <taxon>Fungi</taxon>
        <taxon>Dikarya</taxon>
        <taxon>Ascomycota</taxon>
        <taxon>Pezizomycotina</taxon>
        <taxon>Dothideomycetes</taxon>
        <taxon>Pleosporomycetidae</taxon>
        <taxon>Pleosporales</taxon>
        <taxon>Pleosporineae</taxon>
        <taxon>Phaeosphaeriaceae</taxon>
        <taxon>Parastagonospora</taxon>
    </lineage>
</organism>
<gene>
    <name evidence="6" type="ORF">JI435_136990</name>
</gene>
<dbReference type="VEuPathDB" id="FungiDB:JI435_136990"/>
<dbReference type="OMA" id="WYHITES"/>
<name>A0A7U2I576_PHANO</name>